<keyword evidence="1" id="KW-0732">Signal</keyword>
<proteinExistence type="predicted"/>
<feature type="chain" id="PRO_5046352600" description="Lipoprotein" evidence="1">
    <location>
        <begin position="22"/>
        <end position="464"/>
    </location>
</feature>
<evidence type="ECO:0008006" key="4">
    <source>
        <dbReference type="Google" id="ProtNLM"/>
    </source>
</evidence>
<dbReference type="EMBL" id="JAUSTN010000001">
    <property type="protein sequence ID" value="MDQ0274155.1"/>
    <property type="molecule type" value="Genomic_DNA"/>
</dbReference>
<name>A0ABU0AT05_9FIRM</name>
<organism evidence="2 3">
    <name type="scientific">Peptoniphilus koenoeneniae</name>
    <dbReference type="NCBI Taxonomy" id="507751"/>
    <lineage>
        <taxon>Bacteria</taxon>
        <taxon>Bacillati</taxon>
        <taxon>Bacillota</taxon>
        <taxon>Tissierellia</taxon>
        <taxon>Tissierellales</taxon>
        <taxon>Peptoniphilaceae</taxon>
        <taxon>Peptoniphilus</taxon>
    </lineage>
</organism>
<feature type="signal peptide" evidence="1">
    <location>
        <begin position="1"/>
        <end position="21"/>
    </location>
</feature>
<gene>
    <name evidence="2" type="ORF">J2S72_000151</name>
</gene>
<evidence type="ECO:0000313" key="2">
    <source>
        <dbReference type="EMBL" id="MDQ0274155.1"/>
    </source>
</evidence>
<protein>
    <recommendedName>
        <fullName evidence="4">Lipoprotein</fullName>
    </recommendedName>
</protein>
<comment type="caution">
    <text evidence="2">The sequence shown here is derived from an EMBL/GenBank/DDBJ whole genome shotgun (WGS) entry which is preliminary data.</text>
</comment>
<evidence type="ECO:0000256" key="1">
    <source>
        <dbReference type="SAM" id="SignalP"/>
    </source>
</evidence>
<dbReference type="PROSITE" id="PS51257">
    <property type="entry name" value="PROKAR_LIPOPROTEIN"/>
    <property type="match status" value="1"/>
</dbReference>
<evidence type="ECO:0000313" key="3">
    <source>
        <dbReference type="Proteomes" id="UP001236559"/>
    </source>
</evidence>
<accession>A0ABU0AT05</accession>
<dbReference type="RefSeq" id="WP_023056337.1">
    <property type="nucleotide sequence ID" value="NZ_JAUSTN010000001.1"/>
</dbReference>
<sequence length="464" mass="53225">MKKFILIILSFFILTSCSFMEETSNKIVPPTLTESPIKGKWTISKIIFGNDKLEDSFGIKNYIGKESAFTVSGAVIGDYYIKDPTYKTSLVKSNKFLNSKYNLDAEKLGIKEDMVNIIDVYEKNELFCEILYENSENVYLIFNGMGNTFLKLSLVKDDISEEDFQKIVALLGGSETAKESKESQNGFLLGLKVDENQYKTLYFNIQGNKLQSVDSLNYLIFPKNNEFLKLKIENEDGNDILKFISNETNEAIYKDNNKSSSKELSFITGDYFSYESLDKDKNKKFSTFKFENVGNLTKIDLDDIAKNGLKIFKDHLKTIEREDIKATIDIANIALKRDNGYWKLFGRINFDESEKYVDFDVNTILPKNIIKHEVLSIPMISIKNSLPNVKDAFTSPNNKILITLENNFIKAYNIEKGKINIKPIYSLEIKNGRVVMTEWSIGNYTNIWEKYIKSLGGNHEQISH</sequence>
<reference evidence="2 3" key="1">
    <citation type="submission" date="2023-07" db="EMBL/GenBank/DDBJ databases">
        <title>Genomic Encyclopedia of Type Strains, Phase IV (KMG-IV): sequencing the most valuable type-strain genomes for metagenomic binning, comparative biology and taxonomic classification.</title>
        <authorList>
            <person name="Goeker M."/>
        </authorList>
    </citation>
    <scope>NUCLEOTIDE SEQUENCE [LARGE SCALE GENOMIC DNA]</scope>
    <source>
        <strain evidence="2 3">DSM 22616</strain>
    </source>
</reference>
<keyword evidence="3" id="KW-1185">Reference proteome</keyword>
<dbReference type="Proteomes" id="UP001236559">
    <property type="component" value="Unassembled WGS sequence"/>
</dbReference>